<feature type="signal peptide" evidence="1">
    <location>
        <begin position="1"/>
        <end position="21"/>
    </location>
</feature>
<gene>
    <name evidence="2" type="ORF">C3B51_22670</name>
</gene>
<dbReference type="SUPFAM" id="SSF54427">
    <property type="entry name" value="NTF2-like"/>
    <property type="match status" value="1"/>
</dbReference>
<protein>
    <recommendedName>
        <fullName evidence="4">Nuclear transport factor 2 family protein</fullName>
    </recommendedName>
</protein>
<comment type="caution">
    <text evidence="2">The sequence shown here is derived from an EMBL/GenBank/DDBJ whole genome shotgun (WGS) entry which is preliminary data.</text>
</comment>
<evidence type="ECO:0000313" key="3">
    <source>
        <dbReference type="Proteomes" id="UP000292345"/>
    </source>
</evidence>
<feature type="chain" id="PRO_5020265971" description="Nuclear transport factor 2 family protein" evidence="1">
    <location>
        <begin position="22"/>
        <end position="153"/>
    </location>
</feature>
<dbReference type="Proteomes" id="UP000292345">
    <property type="component" value="Unassembled WGS sequence"/>
</dbReference>
<sequence>MVTYVRLFILIYSLGAGHSFANTDSEKQAIEYAAKSYLIAQIEVRPELMAQVTDDGLIKRTYWQDKAGKEFIMSIDKSGLVKLAAQYNLSGDRFVKQPKVEVKILDIEGRIATVKLVADEWVDYMHLYKNKSGNWQILNVLWQFNQLRRHASN</sequence>
<dbReference type="RefSeq" id="WP_125719275.1">
    <property type="nucleotide sequence ID" value="NZ_PPUZ01000118.1"/>
</dbReference>
<name>A0A4Q7DYK2_9GAMM</name>
<organism evidence="2 3">
    <name type="scientific">Pseudoalteromonas rubra</name>
    <dbReference type="NCBI Taxonomy" id="43658"/>
    <lineage>
        <taxon>Bacteria</taxon>
        <taxon>Pseudomonadati</taxon>
        <taxon>Pseudomonadota</taxon>
        <taxon>Gammaproteobacteria</taxon>
        <taxon>Alteromonadales</taxon>
        <taxon>Pseudoalteromonadaceae</taxon>
        <taxon>Pseudoalteromonas</taxon>
    </lineage>
</organism>
<proteinExistence type="predicted"/>
<evidence type="ECO:0008006" key="4">
    <source>
        <dbReference type="Google" id="ProtNLM"/>
    </source>
</evidence>
<keyword evidence="1" id="KW-0732">Signal</keyword>
<dbReference type="Gene3D" id="3.10.450.50">
    <property type="match status" value="1"/>
</dbReference>
<dbReference type="InterPro" id="IPR032710">
    <property type="entry name" value="NTF2-like_dom_sf"/>
</dbReference>
<dbReference type="InterPro" id="IPR039437">
    <property type="entry name" value="FrzH/put_lumazine-bd"/>
</dbReference>
<reference evidence="2 3" key="1">
    <citation type="submission" date="2018-01" db="EMBL/GenBank/DDBJ databases">
        <title>Co-occurrence of chitin degradation, pigmentation and bioactivity in marine Pseudoalteromonas.</title>
        <authorList>
            <person name="Paulsen S."/>
            <person name="Gram L."/>
            <person name="Machado H."/>
        </authorList>
    </citation>
    <scope>NUCLEOTIDE SEQUENCE [LARGE SCALE GENOMIC DNA]</scope>
    <source>
        <strain evidence="2 3">S1946</strain>
    </source>
</reference>
<dbReference type="Pfam" id="PF12893">
    <property type="entry name" value="Lumazine_bd_2"/>
    <property type="match status" value="1"/>
</dbReference>
<accession>A0A4Q7DYK2</accession>
<evidence type="ECO:0000256" key="1">
    <source>
        <dbReference type="SAM" id="SignalP"/>
    </source>
</evidence>
<dbReference type="EMBL" id="PPUZ01000118">
    <property type="protein sequence ID" value="RZM71440.1"/>
    <property type="molecule type" value="Genomic_DNA"/>
</dbReference>
<dbReference type="AlphaFoldDB" id="A0A4Q7DYK2"/>
<evidence type="ECO:0000313" key="2">
    <source>
        <dbReference type="EMBL" id="RZM71440.1"/>
    </source>
</evidence>